<organism evidence="3 5">
    <name type="scientific">Vibrio crassostreae</name>
    <dbReference type="NCBI Taxonomy" id="246167"/>
    <lineage>
        <taxon>Bacteria</taxon>
        <taxon>Pseudomonadati</taxon>
        <taxon>Pseudomonadota</taxon>
        <taxon>Gammaproteobacteria</taxon>
        <taxon>Vibrionales</taxon>
        <taxon>Vibrionaceae</taxon>
        <taxon>Vibrio</taxon>
    </lineage>
</organism>
<sequence>MAVIDKISSVCAELMKNERESLVSIWGAYFPGEGNQGEQKQGTGNKVAASKSLLV</sequence>
<dbReference type="AlphaFoldDB" id="A0A822MV34"/>
<dbReference type="RefSeq" id="WP_165903490.1">
    <property type="nucleotide sequence ID" value="NZ_CAWOGS010000020.1"/>
</dbReference>
<dbReference type="EMBL" id="CCJV01000052">
    <property type="protein sequence ID" value="CDT11485.1"/>
    <property type="molecule type" value="Genomic_DNA"/>
</dbReference>
<gene>
    <name evidence="2" type="ORF">VCR4J5_1220053</name>
    <name evidence="3" type="ORF">VCR5J5_1450118</name>
</gene>
<comment type="caution">
    <text evidence="3">The sequence shown here is derived from an EMBL/GenBank/DDBJ whole genome shotgun (WGS) entry which is preliminary data.</text>
</comment>
<dbReference type="EMBL" id="CCJX01000027">
    <property type="protein sequence ID" value="CDS95496.1"/>
    <property type="molecule type" value="Genomic_DNA"/>
</dbReference>
<reference evidence="5" key="1">
    <citation type="submission" date="2014-06" db="EMBL/GenBank/DDBJ databases">
        <authorList>
            <person name="Le Roux Frederique"/>
        </authorList>
    </citation>
    <scope>NUCLEOTIDE SEQUENCE [LARGE SCALE GENOMIC DNA]</scope>
    <source>
        <strain evidence="5">J5-5</strain>
    </source>
</reference>
<dbReference type="Proteomes" id="UP000049495">
    <property type="component" value="Unassembled WGS sequence"/>
</dbReference>
<evidence type="ECO:0000313" key="4">
    <source>
        <dbReference type="Proteomes" id="UP000049077"/>
    </source>
</evidence>
<keyword evidence="4" id="KW-1185">Reference proteome</keyword>
<protein>
    <submittedName>
        <fullName evidence="3">Uncharacterized protein</fullName>
    </submittedName>
</protein>
<accession>A0A822MV34</accession>
<reference evidence="3 4" key="2">
    <citation type="submission" date="2014-06" db="EMBL/GenBank/DDBJ databases">
        <authorList>
            <person name="Le Roux F."/>
        </authorList>
    </citation>
    <scope>NUCLEOTIDE SEQUENCE</scope>
    <source>
        <strain evidence="2 4">J5-4</strain>
        <strain evidence="3">J5-5</strain>
    </source>
</reference>
<evidence type="ECO:0000313" key="3">
    <source>
        <dbReference type="EMBL" id="CDT11485.1"/>
    </source>
</evidence>
<proteinExistence type="predicted"/>
<dbReference type="Proteomes" id="UP000049077">
    <property type="component" value="Unassembled WGS sequence"/>
</dbReference>
<evidence type="ECO:0000313" key="5">
    <source>
        <dbReference type="Proteomes" id="UP000049495"/>
    </source>
</evidence>
<evidence type="ECO:0000313" key="2">
    <source>
        <dbReference type="EMBL" id="CDS95496.1"/>
    </source>
</evidence>
<evidence type="ECO:0000256" key="1">
    <source>
        <dbReference type="SAM" id="MobiDB-lite"/>
    </source>
</evidence>
<name>A0A822MV34_9VIBR</name>
<feature type="region of interest" description="Disordered" evidence="1">
    <location>
        <begin position="34"/>
        <end position="55"/>
    </location>
</feature>